<dbReference type="EMBL" id="LYVF01000192">
    <property type="protein sequence ID" value="OAT79811.1"/>
    <property type="molecule type" value="Genomic_DNA"/>
</dbReference>
<evidence type="ECO:0000313" key="1">
    <source>
        <dbReference type="EMBL" id="OAT79811.1"/>
    </source>
</evidence>
<dbReference type="STRING" id="1838280.A6M21_15300"/>
<accession>A0A1B7LBC9</accession>
<sequence length="72" mass="7917">MVGRCIAVGAVDSLLYRWNRSPPDRARPLKAARPANFVMNCCNPRYFAGCFAFSRKTGWLKVPGGIAAACRL</sequence>
<proteinExistence type="predicted"/>
<organism evidence="1 2">
    <name type="scientific">Desulfotomaculum copahuensis</name>
    <dbReference type="NCBI Taxonomy" id="1838280"/>
    <lineage>
        <taxon>Bacteria</taxon>
        <taxon>Bacillati</taxon>
        <taxon>Bacillota</taxon>
        <taxon>Clostridia</taxon>
        <taxon>Eubacteriales</taxon>
        <taxon>Desulfotomaculaceae</taxon>
        <taxon>Desulfotomaculum</taxon>
    </lineage>
</organism>
<protein>
    <submittedName>
        <fullName evidence="1">Uncharacterized protein</fullName>
    </submittedName>
</protein>
<name>A0A1B7LBC9_9FIRM</name>
<dbReference type="AlphaFoldDB" id="A0A1B7LBC9"/>
<gene>
    <name evidence="1" type="ORF">A6M21_15300</name>
</gene>
<keyword evidence="2" id="KW-1185">Reference proteome</keyword>
<reference evidence="1 2" key="1">
    <citation type="submission" date="2016-04" db="EMBL/GenBank/DDBJ databases">
        <authorList>
            <person name="Evans L.H."/>
            <person name="Alamgir A."/>
            <person name="Owens N."/>
            <person name="Weber N.D."/>
            <person name="Virtaneva K."/>
            <person name="Barbian K."/>
            <person name="Babar A."/>
            <person name="Rosenke K."/>
        </authorList>
    </citation>
    <scope>NUCLEOTIDE SEQUENCE [LARGE SCALE GENOMIC DNA]</scope>
    <source>
        <strain evidence="1 2">LMa1</strain>
    </source>
</reference>
<dbReference type="Proteomes" id="UP000078532">
    <property type="component" value="Unassembled WGS sequence"/>
</dbReference>
<comment type="caution">
    <text evidence="1">The sequence shown here is derived from an EMBL/GenBank/DDBJ whole genome shotgun (WGS) entry which is preliminary data.</text>
</comment>
<evidence type="ECO:0000313" key="2">
    <source>
        <dbReference type="Proteomes" id="UP000078532"/>
    </source>
</evidence>